<sequence length="74" mass="7744">MVVETMKWPRQLHAIARKKGEHIYWEESAAVLGSGSKHPKAGSGNLEFNVDAAVEGCVGAAGIGGILGDHAGKF</sequence>
<dbReference type="EMBL" id="JBBPBN010000042">
    <property type="protein sequence ID" value="KAK8997978.1"/>
    <property type="molecule type" value="Genomic_DNA"/>
</dbReference>
<gene>
    <name evidence="1" type="ORF">V6N11_012512</name>
</gene>
<accession>A0ABR2QBB6</accession>
<protein>
    <submittedName>
        <fullName evidence="1">Uncharacterized protein</fullName>
    </submittedName>
</protein>
<evidence type="ECO:0000313" key="2">
    <source>
        <dbReference type="Proteomes" id="UP001396334"/>
    </source>
</evidence>
<evidence type="ECO:0000313" key="1">
    <source>
        <dbReference type="EMBL" id="KAK8997978.1"/>
    </source>
</evidence>
<reference evidence="1 2" key="1">
    <citation type="journal article" date="2024" name="G3 (Bethesda)">
        <title>Genome assembly of Hibiscus sabdariffa L. provides insights into metabolisms of medicinal natural products.</title>
        <authorList>
            <person name="Kim T."/>
        </authorList>
    </citation>
    <scope>NUCLEOTIDE SEQUENCE [LARGE SCALE GENOMIC DNA]</scope>
    <source>
        <strain evidence="1">TK-2024</strain>
        <tissue evidence="1">Old leaves</tissue>
    </source>
</reference>
<comment type="caution">
    <text evidence="1">The sequence shown here is derived from an EMBL/GenBank/DDBJ whole genome shotgun (WGS) entry which is preliminary data.</text>
</comment>
<name>A0ABR2QBB6_9ROSI</name>
<dbReference type="Proteomes" id="UP001396334">
    <property type="component" value="Unassembled WGS sequence"/>
</dbReference>
<organism evidence="1 2">
    <name type="scientific">Hibiscus sabdariffa</name>
    <name type="common">roselle</name>
    <dbReference type="NCBI Taxonomy" id="183260"/>
    <lineage>
        <taxon>Eukaryota</taxon>
        <taxon>Viridiplantae</taxon>
        <taxon>Streptophyta</taxon>
        <taxon>Embryophyta</taxon>
        <taxon>Tracheophyta</taxon>
        <taxon>Spermatophyta</taxon>
        <taxon>Magnoliopsida</taxon>
        <taxon>eudicotyledons</taxon>
        <taxon>Gunneridae</taxon>
        <taxon>Pentapetalae</taxon>
        <taxon>rosids</taxon>
        <taxon>malvids</taxon>
        <taxon>Malvales</taxon>
        <taxon>Malvaceae</taxon>
        <taxon>Malvoideae</taxon>
        <taxon>Hibiscus</taxon>
    </lineage>
</organism>
<keyword evidence="2" id="KW-1185">Reference proteome</keyword>
<proteinExistence type="predicted"/>